<dbReference type="PANTHER" id="PTHR42715">
    <property type="entry name" value="BETA-GLUCOSIDASE"/>
    <property type="match status" value="1"/>
</dbReference>
<dbReference type="InterPro" id="IPR002772">
    <property type="entry name" value="Glyco_hydro_3_C"/>
</dbReference>
<keyword evidence="5" id="KW-1185">Reference proteome</keyword>
<dbReference type="Proteomes" id="UP000294856">
    <property type="component" value="Unassembled WGS sequence"/>
</dbReference>
<dbReference type="InterPro" id="IPR001764">
    <property type="entry name" value="Glyco_hydro_3_N"/>
</dbReference>
<dbReference type="InterPro" id="IPR050288">
    <property type="entry name" value="Cellulose_deg_GH3"/>
</dbReference>
<dbReference type="AlphaFoldDB" id="A0A4R1F856"/>
<organism evidence="4 5">
    <name type="scientific">Nocardia alba</name>
    <dbReference type="NCBI Taxonomy" id="225051"/>
    <lineage>
        <taxon>Bacteria</taxon>
        <taxon>Bacillati</taxon>
        <taxon>Actinomycetota</taxon>
        <taxon>Actinomycetes</taxon>
        <taxon>Mycobacteriales</taxon>
        <taxon>Nocardiaceae</taxon>
        <taxon>Nocardia</taxon>
    </lineage>
</organism>
<dbReference type="GO" id="GO:0008422">
    <property type="term" value="F:beta-glucosidase activity"/>
    <property type="evidence" value="ECO:0007669"/>
    <property type="project" value="TreeGrafter"/>
</dbReference>
<dbReference type="EMBL" id="SMFR01000014">
    <property type="protein sequence ID" value="TCJ88048.1"/>
    <property type="molecule type" value="Genomic_DNA"/>
</dbReference>
<name>A0A4R1F856_9NOCA</name>
<dbReference type="SMART" id="SM01217">
    <property type="entry name" value="Fn3_like"/>
    <property type="match status" value="1"/>
</dbReference>
<dbReference type="RefSeq" id="WP_067460563.1">
    <property type="nucleotide sequence ID" value="NZ_SMFR01000014.1"/>
</dbReference>
<reference evidence="4 5" key="1">
    <citation type="submission" date="2019-03" db="EMBL/GenBank/DDBJ databases">
        <title>Genomic Encyclopedia of Type Strains, Phase IV (KMG-IV): sequencing the most valuable type-strain genomes for metagenomic binning, comparative biology and taxonomic classification.</title>
        <authorList>
            <person name="Goeker M."/>
        </authorList>
    </citation>
    <scope>NUCLEOTIDE SEQUENCE [LARGE SCALE GENOMIC DNA]</scope>
    <source>
        <strain evidence="4 5">DSM 44684</strain>
    </source>
</reference>
<evidence type="ECO:0000313" key="4">
    <source>
        <dbReference type="EMBL" id="TCJ88048.1"/>
    </source>
</evidence>
<dbReference type="InterPro" id="IPR036881">
    <property type="entry name" value="Glyco_hydro_3_C_sf"/>
</dbReference>
<dbReference type="OrthoDB" id="3187421at2"/>
<dbReference type="InterPro" id="IPR017853">
    <property type="entry name" value="GH"/>
</dbReference>
<dbReference type="InterPro" id="IPR026891">
    <property type="entry name" value="Fn3-like"/>
</dbReference>
<evidence type="ECO:0000259" key="3">
    <source>
        <dbReference type="SMART" id="SM01217"/>
    </source>
</evidence>
<comment type="similarity">
    <text evidence="1">Belongs to the glycosyl hydrolase 3 family.</text>
</comment>
<dbReference type="GO" id="GO:0009251">
    <property type="term" value="P:glucan catabolic process"/>
    <property type="evidence" value="ECO:0007669"/>
    <property type="project" value="TreeGrafter"/>
</dbReference>
<evidence type="ECO:0000256" key="1">
    <source>
        <dbReference type="ARBA" id="ARBA00005336"/>
    </source>
</evidence>
<dbReference type="Gene3D" id="3.20.20.300">
    <property type="entry name" value="Glycoside hydrolase, family 3, N-terminal domain"/>
    <property type="match status" value="1"/>
</dbReference>
<evidence type="ECO:0000256" key="2">
    <source>
        <dbReference type="ARBA" id="ARBA00022801"/>
    </source>
</evidence>
<sequence>MTDAVYEPGTAFADAVDTVAAGELGAREAAAALLARLSEAEKLFLLDGDLSMSRGFLSAAKGYNRIPYEAGRIDRLGIPGIRFSDGPRGVVMGSSTAFPAAISRAASWDVDLEGRIGAAIGAEARAQGANLFAGVCVNLAPAPGWGRSQESYGEDPILLGAMGAALVRGARPWVLTCVKHFALNSMEEARFQVDVRVADDVMREVYLPHFRTVIEAGADAVMSAYNSVNGEWAGQNRHLLTEILREDWGFTGFVMTDFVWGLRDPIGSVAAGQDLEMPFRQQRAAALPRALRQGRLRTADVEQAGIRLITAQVALALRAEPTPDLAVVAGAEHRALAREAARRGSVLLRNEHVAGAPALPLSGDAVDRVAVLGRRAATTNLGDNGSSKVHPPVTTSVLEGMRARLGDRVVHAGEHTAAVAAAQSASAAVVVVGLGAEDEGEALVAMDADAVRLFGGITRWRPVAGVLSKLASRLLGRAKMGGDRRDLRLHPDDIRLIEDVRAVNDRTIVVVVGGGTVVLDPWDSDVAAVLLAWYPGMEGGHAIADILLGDSEPGGRLPVVIPRRQADLPAPDWAARVIEYGRWWGQRTLDRDGIEPAYPLGFGLGYTTFAFDDLEIGPVHGDRFGARVTVANTGDRPGRHVVQIYAVRATDSLAVRELVGFRTVQLDPGRILTLEIDCTTRPLQRWNGTAMVMPTAEFAIEAAAYCGDPHASTATLSLAR</sequence>
<accession>A0A4R1F856</accession>
<dbReference type="PRINTS" id="PR00133">
    <property type="entry name" value="GLHYDRLASE3"/>
</dbReference>
<dbReference type="Pfam" id="PF00933">
    <property type="entry name" value="Glyco_hydro_3"/>
    <property type="match status" value="1"/>
</dbReference>
<dbReference type="Pfam" id="PF01915">
    <property type="entry name" value="Glyco_hydro_3_C"/>
    <property type="match status" value="1"/>
</dbReference>
<dbReference type="Pfam" id="PF14310">
    <property type="entry name" value="Fn3-like"/>
    <property type="match status" value="1"/>
</dbReference>
<gene>
    <name evidence="4" type="ORF">DFR71_6687</name>
</gene>
<feature type="domain" description="Fibronectin type III-like" evidence="3">
    <location>
        <begin position="640"/>
        <end position="706"/>
    </location>
</feature>
<dbReference type="Gene3D" id="3.40.50.1700">
    <property type="entry name" value="Glycoside hydrolase family 3 C-terminal domain"/>
    <property type="match status" value="1"/>
</dbReference>
<proteinExistence type="inferred from homology"/>
<dbReference type="SUPFAM" id="SSF51445">
    <property type="entry name" value="(Trans)glycosidases"/>
    <property type="match status" value="1"/>
</dbReference>
<evidence type="ECO:0000313" key="5">
    <source>
        <dbReference type="Proteomes" id="UP000294856"/>
    </source>
</evidence>
<dbReference type="Gene3D" id="2.60.40.10">
    <property type="entry name" value="Immunoglobulins"/>
    <property type="match status" value="1"/>
</dbReference>
<dbReference type="SUPFAM" id="SSF52279">
    <property type="entry name" value="Beta-D-glucan exohydrolase, C-terminal domain"/>
    <property type="match status" value="1"/>
</dbReference>
<dbReference type="InterPro" id="IPR036962">
    <property type="entry name" value="Glyco_hydro_3_N_sf"/>
</dbReference>
<comment type="caution">
    <text evidence="4">The sequence shown here is derived from an EMBL/GenBank/DDBJ whole genome shotgun (WGS) entry which is preliminary data.</text>
</comment>
<keyword evidence="2" id="KW-0378">Hydrolase</keyword>
<dbReference type="STRING" id="1210063.GCA_001612665_06595"/>
<dbReference type="InterPro" id="IPR013783">
    <property type="entry name" value="Ig-like_fold"/>
</dbReference>
<protein>
    <submittedName>
        <fullName evidence="4">Beta-glucosidase</fullName>
    </submittedName>
</protein>
<dbReference type="PANTHER" id="PTHR42715:SF3">
    <property type="entry name" value="BETA-GLUCOSIDASE B-RELATED"/>
    <property type="match status" value="1"/>
</dbReference>